<gene>
    <name evidence="4" type="ORF">Tco_0859682</name>
</gene>
<keyword evidence="2" id="KW-1133">Transmembrane helix</keyword>
<protein>
    <submittedName>
        <fullName evidence="4">Retrovirus-related pol polyprotein from transposon TNT 1-94</fullName>
    </submittedName>
</protein>
<evidence type="ECO:0000313" key="4">
    <source>
        <dbReference type="EMBL" id="GJT12640.1"/>
    </source>
</evidence>
<accession>A0ABQ5BCR1</accession>
<feature type="domain" description="Reverse transcriptase Ty1/copia-type" evidence="3">
    <location>
        <begin position="505"/>
        <end position="563"/>
    </location>
</feature>
<feature type="transmembrane region" description="Helical" evidence="2">
    <location>
        <begin position="131"/>
        <end position="153"/>
    </location>
</feature>
<dbReference type="PANTHER" id="PTHR11439">
    <property type="entry name" value="GAG-POL-RELATED RETROTRANSPOSON"/>
    <property type="match status" value="1"/>
</dbReference>
<dbReference type="CDD" id="cd09272">
    <property type="entry name" value="RNase_HI_RT_Ty1"/>
    <property type="match status" value="1"/>
</dbReference>
<dbReference type="Pfam" id="PF07727">
    <property type="entry name" value="RVT_2"/>
    <property type="match status" value="1"/>
</dbReference>
<keyword evidence="2" id="KW-0812">Transmembrane</keyword>
<feature type="compositionally biased region" description="Low complexity" evidence="1">
    <location>
        <begin position="449"/>
        <end position="461"/>
    </location>
</feature>
<reference evidence="4" key="1">
    <citation type="journal article" date="2022" name="Int. J. Mol. Sci.">
        <title>Draft Genome of Tanacetum Coccineum: Genomic Comparison of Closely Related Tanacetum-Family Plants.</title>
        <authorList>
            <person name="Yamashiro T."/>
            <person name="Shiraishi A."/>
            <person name="Nakayama K."/>
            <person name="Satake H."/>
        </authorList>
    </citation>
    <scope>NUCLEOTIDE SEQUENCE</scope>
</reference>
<name>A0ABQ5BCR1_9ASTR</name>
<keyword evidence="2" id="KW-0472">Membrane</keyword>
<feature type="region of interest" description="Disordered" evidence="1">
    <location>
        <begin position="449"/>
        <end position="474"/>
    </location>
</feature>
<dbReference type="PANTHER" id="PTHR11439:SF483">
    <property type="entry name" value="PEPTIDE SYNTHASE GLIP-LIKE, PUTATIVE (AFU_ORTHOLOGUE AFUA_3G12920)-RELATED"/>
    <property type="match status" value="1"/>
</dbReference>
<evidence type="ECO:0000256" key="1">
    <source>
        <dbReference type="SAM" id="MobiDB-lite"/>
    </source>
</evidence>
<dbReference type="InterPro" id="IPR013103">
    <property type="entry name" value="RVT_2"/>
</dbReference>
<comment type="caution">
    <text evidence="4">The sequence shown here is derived from an EMBL/GenBank/DDBJ whole genome shotgun (WGS) entry which is preliminary data.</text>
</comment>
<dbReference type="EMBL" id="BQNB010013164">
    <property type="protein sequence ID" value="GJT12640.1"/>
    <property type="molecule type" value="Genomic_DNA"/>
</dbReference>
<sequence length="769" mass="86878">MLNTSAKSGCVLLISQDVGGEDCSERGTWGYYADFLSQFTTHSHISLSKYDSFVFDLLNDLFPPADRSDFYHEEFADELAHIISPPEYDCFYFKSEPDPGELTRIVDSGIRENVLSTTNVNLPFEDDQSPILAYVVWIFLSFLTYLVAPPYLLSCGNEDTIFDPGISIYHSFMPGISHRSGTFMKFNSGEIFDSIDSEYKSDTSVCDDASTSNPQESINKRFPNSTSFLGSLWVYFAKVLGHNLLSVGQFYYSNLEVAFRRNTCFIRNLEGVDMLKGNHTTNLYTINLHEMASASPIRLMAHATSTKPVRVGSINKKRYVLLIVDDYSPYTWVYFLKSKDEAPENDREDIEKLGAKGDIAIAFKQRSSKPELQGTTSGQISSGLDLTYAPSIITSQKTTERELGLLFDAMYDEYIGGNMSDATRTVFVAPAALAAPANQNVQTLIASTTTTESAPTPTNSSIESPIIPNTSHTMEPSNVKEVMTDPGWIDSMQDELLQFKWLDLDEENMVIKNKTRLVVRGYHQEEGIDFEEPFALVAKMEAIRIFLAYAAHKSFIVYQMDVKLPSCMAQSTEKHLKEVKRIFRYRRGTVNMGRWYTKDSGFELTGFSDDGHAGRQDSFRSTSGETQFLGEKLVSWSSKKQDCTALSTAKGEYVSLSAGCTQVLWMRTQLTIYSFHFNKVPIYCDSKSVIAISYNPVQHSRTKHIAVQYHFIKEQVKKGTIELYFVKTDYQLANIFTKSLSVDRFNYLVRRLGMRSLSPQELERLAKSQ</sequence>
<evidence type="ECO:0000313" key="5">
    <source>
        <dbReference type="Proteomes" id="UP001151760"/>
    </source>
</evidence>
<organism evidence="4 5">
    <name type="scientific">Tanacetum coccineum</name>
    <dbReference type="NCBI Taxonomy" id="301880"/>
    <lineage>
        <taxon>Eukaryota</taxon>
        <taxon>Viridiplantae</taxon>
        <taxon>Streptophyta</taxon>
        <taxon>Embryophyta</taxon>
        <taxon>Tracheophyta</taxon>
        <taxon>Spermatophyta</taxon>
        <taxon>Magnoliopsida</taxon>
        <taxon>eudicotyledons</taxon>
        <taxon>Gunneridae</taxon>
        <taxon>Pentapetalae</taxon>
        <taxon>asterids</taxon>
        <taxon>campanulids</taxon>
        <taxon>Asterales</taxon>
        <taxon>Asteraceae</taxon>
        <taxon>Asteroideae</taxon>
        <taxon>Anthemideae</taxon>
        <taxon>Anthemidinae</taxon>
        <taxon>Tanacetum</taxon>
    </lineage>
</organism>
<reference evidence="4" key="2">
    <citation type="submission" date="2022-01" db="EMBL/GenBank/DDBJ databases">
        <authorList>
            <person name="Yamashiro T."/>
            <person name="Shiraishi A."/>
            <person name="Satake H."/>
            <person name="Nakayama K."/>
        </authorList>
    </citation>
    <scope>NUCLEOTIDE SEQUENCE</scope>
</reference>
<evidence type="ECO:0000256" key="2">
    <source>
        <dbReference type="SAM" id="Phobius"/>
    </source>
</evidence>
<proteinExistence type="predicted"/>
<evidence type="ECO:0000259" key="3">
    <source>
        <dbReference type="Pfam" id="PF07727"/>
    </source>
</evidence>
<keyword evidence="5" id="KW-1185">Reference proteome</keyword>
<dbReference type="Proteomes" id="UP001151760">
    <property type="component" value="Unassembled WGS sequence"/>
</dbReference>